<keyword evidence="1" id="KW-0472">Membrane</keyword>
<sequence length="208" mass="23685">MDLASGNISTVPAVDVGEECFAKSEAYDEFRYALVVYLGSPIAVLGIISNAILIRLFCNKKRLKSPTFYLFALAIFDTLICAIYLPFFTVDAISIYYGQANLYKLWHSYAMVLYGTSRMVQFASTYMCMSFVGSTAGRFATVGLTLFTVFMLRLPAFFDYQIVHNEDCPDFQDFSFAPFLMASEDYIQFNFYIISFLHILLPFLLLLH</sequence>
<dbReference type="Pfam" id="PF10320">
    <property type="entry name" value="7TM_GPCR_Srsx"/>
    <property type="match status" value="1"/>
</dbReference>
<feature type="transmembrane region" description="Helical" evidence="1">
    <location>
        <begin position="109"/>
        <end position="132"/>
    </location>
</feature>
<dbReference type="PANTHER" id="PTHR46709:SF9">
    <property type="entry name" value="G-PROTEIN COUPLED RECEPTORS FAMILY 1 PROFILE DOMAIN-CONTAINING PROTEIN"/>
    <property type="match status" value="1"/>
</dbReference>
<dbReference type="AlphaFoldDB" id="A0A915DVH2"/>
<evidence type="ECO:0000256" key="1">
    <source>
        <dbReference type="SAM" id="Phobius"/>
    </source>
</evidence>
<keyword evidence="2" id="KW-1185">Reference proteome</keyword>
<dbReference type="InterPro" id="IPR019424">
    <property type="entry name" value="7TM_GPCR_Srsx"/>
</dbReference>
<proteinExistence type="predicted"/>
<reference evidence="3" key="1">
    <citation type="submission" date="2022-11" db="UniProtKB">
        <authorList>
            <consortium name="WormBaseParasite"/>
        </authorList>
    </citation>
    <scope>IDENTIFICATION</scope>
</reference>
<feature type="transmembrane region" description="Helical" evidence="1">
    <location>
        <begin position="34"/>
        <end position="56"/>
    </location>
</feature>
<name>A0A915DVH2_9BILA</name>
<organism evidence="2 3">
    <name type="scientific">Ditylenchus dipsaci</name>
    <dbReference type="NCBI Taxonomy" id="166011"/>
    <lineage>
        <taxon>Eukaryota</taxon>
        <taxon>Metazoa</taxon>
        <taxon>Ecdysozoa</taxon>
        <taxon>Nematoda</taxon>
        <taxon>Chromadorea</taxon>
        <taxon>Rhabditida</taxon>
        <taxon>Tylenchina</taxon>
        <taxon>Tylenchomorpha</taxon>
        <taxon>Sphaerularioidea</taxon>
        <taxon>Anguinidae</taxon>
        <taxon>Anguininae</taxon>
        <taxon>Ditylenchus</taxon>
    </lineage>
</organism>
<protein>
    <submittedName>
        <fullName evidence="3">G-protein coupled receptors family 1 profile domain-containing protein</fullName>
    </submittedName>
</protein>
<dbReference type="Gene3D" id="1.20.1070.10">
    <property type="entry name" value="Rhodopsin 7-helix transmembrane proteins"/>
    <property type="match status" value="1"/>
</dbReference>
<keyword evidence="1" id="KW-0812">Transmembrane</keyword>
<feature type="transmembrane region" description="Helical" evidence="1">
    <location>
        <begin position="68"/>
        <end position="89"/>
    </location>
</feature>
<dbReference type="WBParaSite" id="jg23213">
    <property type="protein sequence ID" value="jg23213"/>
    <property type="gene ID" value="jg23213"/>
</dbReference>
<dbReference type="SUPFAM" id="SSF81321">
    <property type="entry name" value="Family A G protein-coupled receptor-like"/>
    <property type="match status" value="1"/>
</dbReference>
<accession>A0A915DVH2</accession>
<dbReference type="PANTHER" id="PTHR46709">
    <property type="entry name" value="PROTEIN CBG23488-RELATED"/>
    <property type="match status" value="1"/>
</dbReference>
<feature type="transmembrane region" description="Helical" evidence="1">
    <location>
        <begin position="189"/>
        <end position="207"/>
    </location>
</feature>
<dbReference type="Proteomes" id="UP000887574">
    <property type="component" value="Unplaced"/>
</dbReference>
<evidence type="ECO:0000313" key="2">
    <source>
        <dbReference type="Proteomes" id="UP000887574"/>
    </source>
</evidence>
<evidence type="ECO:0000313" key="3">
    <source>
        <dbReference type="WBParaSite" id="jg23213"/>
    </source>
</evidence>
<keyword evidence="1" id="KW-1133">Transmembrane helix</keyword>
<feature type="transmembrane region" description="Helical" evidence="1">
    <location>
        <begin position="139"/>
        <end position="158"/>
    </location>
</feature>